<proteinExistence type="predicted"/>
<dbReference type="InterPro" id="IPR046335">
    <property type="entry name" value="LacI/GalR-like_sensor"/>
</dbReference>
<dbReference type="RefSeq" id="WP_035160914.1">
    <property type="nucleotide sequence ID" value="NZ_SETJ01000009.1"/>
</dbReference>
<dbReference type="InterPro" id="IPR000843">
    <property type="entry name" value="HTH_LacI"/>
</dbReference>
<dbReference type="PROSITE" id="PS50932">
    <property type="entry name" value="HTH_LACI_2"/>
    <property type="match status" value="1"/>
</dbReference>
<dbReference type="InterPro" id="IPR028082">
    <property type="entry name" value="Peripla_BP_I"/>
</dbReference>
<dbReference type="Pfam" id="PF13377">
    <property type="entry name" value="Peripla_BP_3"/>
    <property type="match status" value="1"/>
</dbReference>
<evidence type="ECO:0000313" key="5">
    <source>
        <dbReference type="EMBL" id="RZM17456.1"/>
    </source>
</evidence>
<protein>
    <submittedName>
        <fullName evidence="5">Transcriptional regulator</fullName>
    </submittedName>
</protein>
<reference evidence="5 6" key="1">
    <citation type="submission" date="2019-01" db="EMBL/GenBank/DDBJ databases">
        <title>Colonization of the human gut by bovine bacteria present in Parmesan cheese.</title>
        <authorList>
            <person name="Lugli G.A."/>
            <person name="Milani C."/>
        </authorList>
    </citation>
    <scope>NUCLEOTIDE SEQUENCE [LARGE SCALE GENOMIC DNA]</scope>
    <source>
        <strain evidence="5 6">LDELB18P1</strain>
    </source>
</reference>
<comment type="caution">
    <text evidence="5">The sequence shown here is derived from an EMBL/GenBank/DDBJ whole genome shotgun (WGS) entry which is preliminary data.</text>
</comment>
<evidence type="ECO:0000256" key="2">
    <source>
        <dbReference type="ARBA" id="ARBA00023125"/>
    </source>
</evidence>
<dbReference type="CDD" id="cd06267">
    <property type="entry name" value="PBP1_LacI_sugar_binding-like"/>
    <property type="match status" value="1"/>
</dbReference>
<dbReference type="AlphaFoldDB" id="A0A4Q7DXI6"/>
<dbReference type="SMART" id="SM00354">
    <property type="entry name" value="HTH_LACI"/>
    <property type="match status" value="1"/>
</dbReference>
<dbReference type="SUPFAM" id="SSF47413">
    <property type="entry name" value="lambda repressor-like DNA-binding domains"/>
    <property type="match status" value="1"/>
</dbReference>
<evidence type="ECO:0000256" key="3">
    <source>
        <dbReference type="ARBA" id="ARBA00023163"/>
    </source>
</evidence>
<dbReference type="PROSITE" id="PS00356">
    <property type="entry name" value="HTH_LACI_1"/>
    <property type="match status" value="1"/>
</dbReference>
<evidence type="ECO:0000259" key="4">
    <source>
        <dbReference type="PROSITE" id="PS50932"/>
    </source>
</evidence>
<dbReference type="SUPFAM" id="SSF53822">
    <property type="entry name" value="Periplasmic binding protein-like I"/>
    <property type="match status" value="1"/>
</dbReference>
<dbReference type="PANTHER" id="PTHR30146:SF154">
    <property type="entry name" value="TRANSCRIPTION REGULATOR, MEMBER OF GALR FAMILY"/>
    <property type="match status" value="1"/>
</dbReference>
<keyword evidence="2" id="KW-0238">DNA-binding</keyword>
<dbReference type="GO" id="GO:0003700">
    <property type="term" value="F:DNA-binding transcription factor activity"/>
    <property type="evidence" value="ECO:0007669"/>
    <property type="project" value="TreeGrafter"/>
</dbReference>
<name>A0A4Q7DXI6_9LACO</name>
<keyword evidence="1" id="KW-0805">Transcription regulation</keyword>
<dbReference type="CDD" id="cd01392">
    <property type="entry name" value="HTH_LacI"/>
    <property type="match status" value="1"/>
</dbReference>
<accession>A0A4Q7DXI6</accession>
<dbReference type="Gene3D" id="1.10.260.40">
    <property type="entry name" value="lambda repressor-like DNA-binding domains"/>
    <property type="match status" value="1"/>
</dbReference>
<keyword evidence="3" id="KW-0804">Transcription</keyword>
<dbReference type="Gene3D" id="3.40.50.2300">
    <property type="match status" value="2"/>
</dbReference>
<dbReference type="Proteomes" id="UP000292818">
    <property type="component" value="Unassembled WGS sequence"/>
</dbReference>
<feature type="domain" description="HTH lacI-type" evidence="4">
    <location>
        <begin position="5"/>
        <end position="59"/>
    </location>
</feature>
<dbReference type="PRINTS" id="PR00036">
    <property type="entry name" value="HTHLACI"/>
</dbReference>
<evidence type="ECO:0000256" key="1">
    <source>
        <dbReference type="ARBA" id="ARBA00023015"/>
    </source>
</evidence>
<gene>
    <name evidence="5" type="ORF">LDELB18P1_0158</name>
</gene>
<dbReference type="GO" id="GO:0000976">
    <property type="term" value="F:transcription cis-regulatory region binding"/>
    <property type="evidence" value="ECO:0007669"/>
    <property type="project" value="TreeGrafter"/>
</dbReference>
<evidence type="ECO:0000313" key="6">
    <source>
        <dbReference type="Proteomes" id="UP000292818"/>
    </source>
</evidence>
<dbReference type="PANTHER" id="PTHR30146">
    <property type="entry name" value="LACI-RELATED TRANSCRIPTIONAL REPRESSOR"/>
    <property type="match status" value="1"/>
</dbReference>
<dbReference type="Pfam" id="PF00356">
    <property type="entry name" value="LacI"/>
    <property type="match status" value="1"/>
</dbReference>
<dbReference type="EMBL" id="SETJ01000009">
    <property type="protein sequence ID" value="RZM17456.1"/>
    <property type="molecule type" value="Genomic_DNA"/>
</dbReference>
<dbReference type="InterPro" id="IPR010982">
    <property type="entry name" value="Lambda_DNA-bd_dom_sf"/>
</dbReference>
<organism evidence="5 6">
    <name type="scientific">Lactobacillus delbrueckii</name>
    <dbReference type="NCBI Taxonomy" id="1584"/>
    <lineage>
        <taxon>Bacteria</taxon>
        <taxon>Bacillati</taxon>
        <taxon>Bacillota</taxon>
        <taxon>Bacilli</taxon>
        <taxon>Lactobacillales</taxon>
        <taxon>Lactobacillaceae</taxon>
        <taxon>Lactobacillus</taxon>
    </lineage>
</organism>
<sequence length="319" mass="35433">MKRTATLEDVARKAHVSKMTVSRVINHPELVAPELQVVIEDAMHKLNYHPNNAARALAKNQTSVVKFVILEDVDDTDPYFTNVLFGMATELKKQNYSLQLLLKGSQLDQGAADGYVITGARTDDYPQLNELKQPFVLFGENRGGYDFVDTNNLLGETMATKYALKAGYRNVVFIGIDVREAFEFSREAGYVNTMQQNKKIPSVFRVENILAAAREFIQDHLGEFPKNTCFACASDRIAMGVIQALVEAEAKIPEDFGVIGYDGVLLDRVSSPTITTVKQNLWLIGEKLAELILRKIAQNGAPQGEVFIEPTLSEAESTK</sequence>